<dbReference type="PIRSF" id="PIRSF011489">
    <property type="entry name" value="DUF479"/>
    <property type="match status" value="1"/>
</dbReference>
<dbReference type="AlphaFoldDB" id="A0A838Y444"/>
<reference evidence="4 5" key="1">
    <citation type="submission" date="2020-07" db="EMBL/GenBank/DDBJ databases">
        <title>Draft genome sequence of violacein-producing bacteria and related species.</title>
        <authorList>
            <person name="Wilson H.S."/>
            <person name="De Leon M.E."/>
        </authorList>
    </citation>
    <scope>NUCLEOTIDE SEQUENCE [LARGE SCALE GENOMIC DNA]</scope>
    <source>
        <strain evidence="4 5">HSC-21Su07</strain>
    </source>
</reference>
<gene>
    <name evidence="4" type="ORF">H2Z84_09725</name>
</gene>
<evidence type="ECO:0000313" key="4">
    <source>
        <dbReference type="EMBL" id="MBA4708658.1"/>
    </source>
</evidence>
<dbReference type="Pfam" id="PF04336">
    <property type="entry name" value="ACP_PD"/>
    <property type="match status" value="1"/>
</dbReference>
<evidence type="ECO:0000256" key="1">
    <source>
        <dbReference type="ARBA" id="ARBA00022516"/>
    </source>
</evidence>
<dbReference type="RefSeq" id="WP_181835822.1">
    <property type="nucleotide sequence ID" value="NZ_JACERN010000026.1"/>
</dbReference>
<dbReference type="GO" id="GO:0006633">
    <property type="term" value="P:fatty acid biosynthetic process"/>
    <property type="evidence" value="ECO:0007669"/>
    <property type="project" value="InterPro"/>
</dbReference>
<comment type="caution">
    <text evidence="4">The sequence shown here is derived from an EMBL/GenBank/DDBJ whole genome shotgun (WGS) entry which is preliminary data.</text>
</comment>
<keyword evidence="2" id="KW-0378">Hydrolase</keyword>
<dbReference type="GO" id="GO:0008770">
    <property type="term" value="F:[acyl-carrier-protein] phosphodiesterase activity"/>
    <property type="evidence" value="ECO:0007669"/>
    <property type="project" value="InterPro"/>
</dbReference>
<dbReference type="PANTHER" id="PTHR38764:SF1">
    <property type="entry name" value="ACYL CARRIER PROTEIN PHOSPHODIESTERASE"/>
    <property type="match status" value="1"/>
</dbReference>
<evidence type="ECO:0000256" key="3">
    <source>
        <dbReference type="ARBA" id="ARBA00023098"/>
    </source>
</evidence>
<dbReference type="EMBL" id="JACERN010000026">
    <property type="protein sequence ID" value="MBA4708658.1"/>
    <property type="molecule type" value="Genomic_DNA"/>
</dbReference>
<dbReference type="PANTHER" id="PTHR38764">
    <property type="entry name" value="ACYL CARRIER PROTEIN PHOSPHODIESTERASE"/>
    <property type="match status" value="1"/>
</dbReference>
<dbReference type="InterPro" id="IPR007431">
    <property type="entry name" value="ACP_PD"/>
</dbReference>
<evidence type="ECO:0000256" key="2">
    <source>
        <dbReference type="ARBA" id="ARBA00022801"/>
    </source>
</evidence>
<sequence length="215" mass="24539">MNYLAHLHLAPDDATARVGNLLGDFIKPAHAGHLPQALQQGMALHRWIDSHTDQHPLVLQSKLRIAPQRRRYAGILVDIFYDHFLARHWDQFSAMPLATFTHRSYAELQQHRQWLPPRLLDILPRMQSEDWLLSYAEVDGIAAVLCGFSRHRIQRANPVAAGIEDLLLHHAALEQDFLAFYPQLQQALRDMQASDAADWHYSESARQTAAPPLPT</sequence>
<keyword evidence="1" id="KW-0444">Lipid biosynthesis</keyword>
<protein>
    <submittedName>
        <fullName evidence="4">DUF479 domain-containing protein</fullName>
    </submittedName>
</protein>
<evidence type="ECO:0000313" key="5">
    <source>
        <dbReference type="Proteomes" id="UP000545606"/>
    </source>
</evidence>
<proteinExistence type="predicted"/>
<keyword evidence="3" id="KW-0443">Lipid metabolism</keyword>
<dbReference type="Proteomes" id="UP000545606">
    <property type="component" value="Unassembled WGS sequence"/>
</dbReference>
<name>A0A838Y444_9NEIS</name>
<keyword evidence="5" id="KW-1185">Reference proteome</keyword>
<organism evidence="4 5">
    <name type="scientific">Aquitalea aquatica</name>
    <dbReference type="NCBI Taxonomy" id="3044273"/>
    <lineage>
        <taxon>Bacteria</taxon>
        <taxon>Pseudomonadati</taxon>
        <taxon>Pseudomonadota</taxon>
        <taxon>Betaproteobacteria</taxon>
        <taxon>Neisseriales</taxon>
        <taxon>Chromobacteriaceae</taxon>
        <taxon>Aquitalea</taxon>
    </lineage>
</organism>
<accession>A0A838Y444</accession>